<dbReference type="AlphaFoldDB" id="A0A2J8AE70"/>
<comment type="cofactor">
    <cofactor evidence="1">
        <name>heme</name>
        <dbReference type="ChEBI" id="CHEBI:30413"/>
    </cofactor>
</comment>
<dbReference type="EMBL" id="PGGS01000045">
    <property type="protein sequence ID" value="PNH10813.1"/>
    <property type="molecule type" value="Genomic_DNA"/>
</dbReference>
<keyword evidence="3" id="KW-0408">Iron</keyword>
<keyword evidence="3" id="KW-0560">Oxidoreductase</keyword>
<dbReference type="GO" id="GO:0004497">
    <property type="term" value="F:monooxygenase activity"/>
    <property type="evidence" value="ECO:0007669"/>
    <property type="project" value="UniProtKB-KW"/>
</dbReference>
<dbReference type="GO" id="GO:0016705">
    <property type="term" value="F:oxidoreductase activity, acting on paired donors, with incorporation or reduction of molecular oxygen"/>
    <property type="evidence" value="ECO:0007669"/>
    <property type="project" value="InterPro"/>
</dbReference>
<keyword evidence="3" id="KW-0349">Heme</keyword>
<evidence type="ECO:0000313" key="4">
    <source>
        <dbReference type="EMBL" id="PNH10813.1"/>
    </source>
</evidence>
<accession>A0A2J8AE70</accession>
<evidence type="ECO:0000256" key="1">
    <source>
        <dbReference type="ARBA" id="ARBA00001971"/>
    </source>
</evidence>
<dbReference type="InterPro" id="IPR001128">
    <property type="entry name" value="Cyt_P450"/>
</dbReference>
<dbReference type="GO" id="GO:0005506">
    <property type="term" value="F:iron ion binding"/>
    <property type="evidence" value="ECO:0007669"/>
    <property type="project" value="InterPro"/>
</dbReference>
<dbReference type="PROSITE" id="PS00086">
    <property type="entry name" value="CYTOCHROME_P450"/>
    <property type="match status" value="1"/>
</dbReference>
<dbReference type="GO" id="GO:0020037">
    <property type="term" value="F:heme binding"/>
    <property type="evidence" value="ECO:0007669"/>
    <property type="project" value="InterPro"/>
</dbReference>
<evidence type="ECO:0000256" key="2">
    <source>
        <dbReference type="ARBA" id="ARBA00010617"/>
    </source>
</evidence>
<dbReference type="PANTHER" id="PTHR24305:SF166">
    <property type="entry name" value="CYTOCHROME P450 12A4, MITOCHONDRIAL-RELATED"/>
    <property type="match status" value="1"/>
</dbReference>
<dbReference type="InterPro" id="IPR036396">
    <property type="entry name" value="Cyt_P450_sf"/>
</dbReference>
<dbReference type="InterPro" id="IPR050121">
    <property type="entry name" value="Cytochrome_P450_monoxygenase"/>
</dbReference>
<comment type="similarity">
    <text evidence="2 3">Belongs to the cytochrome P450 family.</text>
</comment>
<proteinExistence type="inferred from homology"/>
<dbReference type="OrthoDB" id="534811at2759"/>
<feature type="non-terminal residue" evidence="4">
    <location>
        <position position="65"/>
    </location>
</feature>
<dbReference type="InterPro" id="IPR017972">
    <property type="entry name" value="Cyt_P450_CS"/>
</dbReference>
<evidence type="ECO:0000313" key="5">
    <source>
        <dbReference type="Proteomes" id="UP000236333"/>
    </source>
</evidence>
<keyword evidence="3" id="KW-0503">Monooxygenase</keyword>
<feature type="non-terminal residue" evidence="4">
    <location>
        <position position="1"/>
    </location>
</feature>
<name>A0A2J8AE70_9CHLO</name>
<sequence length="65" mass="7182">DEPVGGALVARGCTLVVSLFSMHRHPAIWPAPDEWLPQRWPNAFLPFGLGPRGCIGRNFALLNMQ</sequence>
<dbReference type="SUPFAM" id="SSF48264">
    <property type="entry name" value="Cytochrome P450"/>
    <property type="match status" value="1"/>
</dbReference>
<keyword evidence="5" id="KW-1185">Reference proteome</keyword>
<reference evidence="4 5" key="1">
    <citation type="journal article" date="2017" name="Mol. Biol. Evol.">
        <title>The 4-celled Tetrabaena socialis nuclear genome reveals the essential components for genetic control of cell number at the origin of multicellularity in the volvocine lineage.</title>
        <authorList>
            <person name="Featherston J."/>
            <person name="Arakaki Y."/>
            <person name="Hanschen E.R."/>
            <person name="Ferris P.J."/>
            <person name="Michod R.E."/>
            <person name="Olson B.J.S.C."/>
            <person name="Nozaki H."/>
            <person name="Durand P.M."/>
        </authorList>
    </citation>
    <scope>NUCLEOTIDE SEQUENCE [LARGE SCALE GENOMIC DNA]</scope>
    <source>
        <strain evidence="4 5">NIES-571</strain>
    </source>
</reference>
<evidence type="ECO:0000256" key="3">
    <source>
        <dbReference type="RuleBase" id="RU000461"/>
    </source>
</evidence>
<protein>
    <submittedName>
        <fullName evidence="4">Cytochrome P450 3A24</fullName>
    </submittedName>
</protein>
<dbReference type="Pfam" id="PF00067">
    <property type="entry name" value="p450"/>
    <property type="match status" value="1"/>
</dbReference>
<dbReference type="Gene3D" id="1.10.630.10">
    <property type="entry name" value="Cytochrome P450"/>
    <property type="match status" value="1"/>
</dbReference>
<comment type="caution">
    <text evidence="4">The sequence shown here is derived from an EMBL/GenBank/DDBJ whole genome shotgun (WGS) entry which is preliminary data.</text>
</comment>
<gene>
    <name evidence="4" type="ORF">TSOC_002370</name>
</gene>
<organism evidence="4 5">
    <name type="scientific">Tetrabaena socialis</name>
    <dbReference type="NCBI Taxonomy" id="47790"/>
    <lineage>
        <taxon>Eukaryota</taxon>
        <taxon>Viridiplantae</taxon>
        <taxon>Chlorophyta</taxon>
        <taxon>core chlorophytes</taxon>
        <taxon>Chlorophyceae</taxon>
        <taxon>CS clade</taxon>
        <taxon>Chlamydomonadales</taxon>
        <taxon>Tetrabaenaceae</taxon>
        <taxon>Tetrabaena</taxon>
    </lineage>
</organism>
<keyword evidence="3" id="KW-0479">Metal-binding</keyword>
<dbReference type="PANTHER" id="PTHR24305">
    <property type="entry name" value="CYTOCHROME P450"/>
    <property type="match status" value="1"/>
</dbReference>
<dbReference type="Proteomes" id="UP000236333">
    <property type="component" value="Unassembled WGS sequence"/>
</dbReference>